<keyword evidence="6" id="KW-0170">Cobalt</keyword>
<keyword evidence="4" id="KW-0460">Magnesium</keyword>
<keyword evidence="3" id="KW-0677">Repeat</keyword>
<organism evidence="11 12">
    <name type="scientific">Thiosulfativibrio zosterae</name>
    <dbReference type="NCBI Taxonomy" id="2675053"/>
    <lineage>
        <taxon>Bacteria</taxon>
        <taxon>Pseudomonadati</taxon>
        <taxon>Pseudomonadota</taxon>
        <taxon>Gammaproteobacteria</taxon>
        <taxon>Thiotrichales</taxon>
        <taxon>Piscirickettsiaceae</taxon>
        <taxon>Thiosulfativibrio</taxon>
    </lineage>
</organism>
<evidence type="ECO:0000256" key="8">
    <source>
        <dbReference type="ARBA" id="ARBA00040729"/>
    </source>
</evidence>
<evidence type="ECO:0000256" key="7">
    <source>
        <dbReference type="ARBA" id="ARBA00037273"/>
    </source>
</evidence>
<evidence type="ECO:0000313" key="12">
    <source>
        <dbReference type="Proteomes" id="UP000501466"/>
    </source>
</evidence>
<gene>
    <name evidence="11" type="primary">corC</name>
    <name evidence="11" type="ORF">THMIRHAT_18410</name>
</gene>
<dbReference type="InterPro" id="IPR054115">
    <property type="entry name" value="CorC_N"/>
</dbReference>
<dbReference type="SMART" id="SM00116">
    <property type="entry name" value="CBS"/>
    <property type="match status" value="2"/>
</dbReference>
<comment type="function">
    <text evidence="7">Plays a role in the transport of magnesium and cobalt ions.</text>
</comment>
<dbReference type="Gene3D" id="3.30.465.10">
    <property type="match status" value="1"/>
</dbReference>
<dbReference type="SUPFAM" id="SSF54631">
    <property type="entry name" value="CBS-domain pair"/>
    <property type="match status" value="1"/>
</dbReference>
<proteinExistence type="inferred from homology"/>
<dbReference type="PANTHER" id="PTHR22777:SF27">
    <property type="entry name" value="MAGNESIUM AND COBALT EFFLUX PROTEIN CORC"/>
    <property type="match status" value="1"/>
</dbReference>
<dbReference type="Proteomes" id="UP000501466">
    <property type="component" value="Chromosome"/>
</dbReference>
<dbReference type="Gene3D" id="3.10.580.10">
    <property type="entry name" value="CBS-domain"/>
    <property type="match status" value="1"/>
</dbReference>
<evidence type="ECO:0000256" key="3">
    <source>
        <dbReference type="ARBA" id="ARBA00022737"/>
    </source>
</evidence>
<dbReference type="Pfam" id="PF00571">
    <property type="entry name" value="CBS"/>
    <property type="match status" value="2"/>
</dbReference>
<feature type="domain" description="CBS" evidence="10">
    <location>
        <begin position="130"/>
        <end position="191"/>
    </location>
</feature>
<protein>
    <recommendedName>
        <fullName evidence="8">Magnesium and cobalt efflux protein CorC</fullName>
    </recommendedName>
</protein>
<dbReference type="Pfam" id="PF03471">
    <property type="entry name" value="CorC_HlyC"/>
    <property type="match status" value="1"/>
</dbReference>
<keyword evidence="2" id="KW-0813">Transport</keyword>
<dbReference type="GO" id="GO:0005886">
    <property type="term" value="C:plasma membrane"/>
    <property type="evidence" value="ECO:0007669"/>
    <property type="project" value="TreeGrafter"/>
</dbReference>
<dbReference type="AlphaFoldDB" id="A0A6F8PPR6"/>
<dbReference type="InterPro" id="IPR016169">
    <property type="entry name" value="FAD-bd_PCMH_sub2"/>
</dbReference>
<comment type="similarity">
    <text evidence="1">Belongs to the UPF0053 family.</text>
</comment>
<evidence type="ECO:0000256" key="9">
    <source>
        <dbReference type="PROSITE-ProRule" id="PRU00703"/>
    </source>
</evidence>
<reference evidence="12" key="1">
    <citation type="submission" date="2019-11" db="EMBL/GenBank/DDBJ databases">
        <title>Isolation and characterization of two novel species in the genus Thiomicrorhabdus.</title>
        <authorList>
            <person name="Mochizuki J."/>
            <person name="Kojima H."/>
            <person name="Fukui M."/>
        </authorList>
    </citation>
    <scope>NUCLEOTIDE SEQUENCE [LARGE SCALE GENOMIC DNA]</scope>
    <source>
        <strain evidence="12">AkT22</strain>
    </source>
</reference>
<evidence type="ECO:0000259" key="10">
    <source>
        <dbReference type="PROSITE" id="PS51371"/>
    </source>
</evidence>
<dbReference type="GO" id="GO:0050660">
    <property type="term" value="F:flavin adenine dinucleotide binding"/>
    <property type="evidence" value="ECO:0007669"/>
    <property type="project" value="InterPro"/>
</dbReference>
<dbReference type="InterPro" id="IPR000644">
    <property type="entry name" value="CBS_dom"/>
</dbReference>
<dbReference type="InterPro" id="IPR005170">
    <property type="entry name" value="Transptr-assoc_dom"/>
</dbReference>
<dbReference type="EMBL" id="AP021888">
    <property type="protein sequence ID" value="BBP44095.1"/>
    <property type="molecule type" value="Genomic_DNA"/>
</dbReference>
<dbReference type="Pfam" id="PF21917">
    <property type="entry name" value="NMB0537_N"/>
    <property type="match status" value="1"/>
</dbReference>
<name>A0A6F8PPR6_9GAMM</name>
<evidence type="ECO:0000256" key="4">
    <source>
        <dbReference type="ARBA" id="ARBA00022842"/>
    </source>
</evidence>
<evidence type="ECO:0000256" key="5">
    <source>
        <dbReference type="ARBA" id="ARBA00023122"/>
    </source>
</evidence>
<keyword evidence="12" id="KW-1185">Reference proteome</keyword>
<dbReference type="KEGG" id="tzo:THMIRHAT_18410"/>
<dbReference type="SMART" id="SM01091">
    <property type="entry name" value="CorC_HlyC"/>
    <property type="match status" value="1"/>
</dbReference>
<dbReference type="InterPro" id="IPR036318">
    <property type="entry name" value="FAD-bd_PCMH-like_sf"/>
</dbReference>
<sequence length="281" mass="31537">MSADSPRTWLDKLTHLFSGEQVDHLTQLTEILNASKEKNLIDADAVFMIEGVLGVSEMRVRDAMIPRSQMVCVDESEDLQSILDELLESSHSRYPVLADDGSVKGVLLTKDVLRAVVKHNLSEKAQLEELYRPPVLVPESKRLNVLLREFKASRNHMALVVDEYGELAGLITIEDVLEEIVGDIVDEHDDEESDHIQKHFQGGYSVDAVTFLEDFNAFFKTDIQNEQLETIGGVVTQFLGHIPAEGETFEMEGLSFEVLKSDGRRVDSFKVQFALMTEISA</sequence>
<evidence type="ECO:0000256" key="6">
    <source>
        <dbReference type="ARBA" id="ARBA00023285"/>
    </source>
</evidence>
<dbReference type="InterPro" id="IPR046342">
    <property type="entry name" value="CBS_dom_sf"/>
</dbReference>
<dbReference type="FunFam" id="3.10.580.10:FF:000002">
    <property type="entry name" value="Magnesium/cobalt efflux protein CorC"/>
    <property type="match status" value="1"/>
</dbReference>
<dbReference type="InterPro" id="IPR044751">
    <property type="entry name" value="Ion_transp-like_CBS"/>
</dbReference>
<evidence type="ECO:0000256" key="2">
    <source>
        <dbReference type="ARBA" id="ARBA00022448"/>
    </source>
</evidence>
<dbReference type="CDD" id="cd04590">
    <property type="entry name" value="CBS_pair_CorC_HlyC_assoc"/>
    <property type="match status" value="1"/>
</dbReference>
<evidence type="ECO:0000256" key="1">
    <source>
        <dbReference type="ARBA" id="ARBA00006337"/>
    </source>
</evidence>
<accession>A0A6F8PPR6</accession>
<dbReference type="PROSITE" id="PS51371">
    <property type="entry name" value="CBS"/>
    <property type="match status" value="2"/>
</dbReference>
<keyword evidence="5 9" id="KW-0129">CBS domain</keyword>
<dbReference type="PANTHER" id="PTHR22777">
    <property type="entry name" value="HEMOLYSIN-RELATED"/>
    <property type="match status" value="1"/>
</dbReference>
<feature type="domain" description="CBS" evidence="10">
    <location>
        <begin position="64"/>
        <end position="123"/>
    </location>
</feature>
<dbReference type="RefSeq" id="WP_173291846.1">
    <property type="nucleotide sequence ID" value="NZ_AP021888.1"/>
</dbReference>
<dbReference type="SUPFAM" id="SSF56176">
    <property type="entry name" value="FAD-binding/transporter-associated domain-like"/>
    <property type="match status" value="1"/>
</dbReference>
<evidence type="ECO:0000313" key="11">
    <source>
        <dbReference type="EMBL" id="BBP44095.1"/>
    </source>
</evidence>